<sequence>MSGKKKNKGVAAEDGIKAIGLGYDLTSDLRLKSCKTTHSRLILIDDDHLRNVDLPPRISIPNVPKSIKCDKGDRLRLCSDVLSFQQMSEQFNQELSLSGKIPTGHFNTAFDFTGVWQRDAANTKSLAFDGVSITLYNIAFEKTQAVLCDHVKQAVPSSWDPAALTRFIEKYGTHVVVGVKIGGTDIIYGKQLYSSPLQPADVQKKLKDMAEKFFIDQDGCNNSDGGFNAKDKSMMDNGLGFMEIQSRSYYESEVQDIKFMCKRKGGDRNKSLSHSQWCQTVLSQPDVISMSFVPITSLLGGINGSGYLTHAINLYLRYKPPIEELHQFLEFQLPRQWAPVFGELALGPERKPQNTASLQFSFMGPKLYVNTTPVDVGKRPVTGLRLYLEGKRSNCLAIHLQHLSSLPKTFQLQDEPNGNVSNASSERKYYEKVQWKSFSHVCTAPVESDDDNSVVTGAHFEVGDTGLKKVLFLRLHFRKVAGATLVKKPEWGVSPGLTQKSGIISTFISTTFSGPQKPPPPPRPSDVNINSALYPGGPPVPTQSPKLLRFVDTTEMTRGPQDSPGYWAVSGARLYVEKGKISLQVKFSLLTVILPDEEATSF</sequence>
<dbReference type="AlphaFoldDB" id="A0AAN9KLJ4"/>
<keyword evidence="3" id="KW-1185">Reference proteome</keyword>
<accession>A0AAN9KLJ4</accession>
<evidence type="ECO:0000259" key="1">
    <source>
        <dbReference type="PROSITE" id="PS51412"/>
    </source>
</evidence>
<dbReference type="PROSITE" id="PS51412">
    <property type="entry name" value="MACPF_2"/>
    <property type="match status" value="1"/>
</dbReference>
<dbReference type="PANTHER" id="PTHR33199:SF6">
    <property type="entry name" value="MACPF DOMAIN PROTEIN"/>
    <property type="match status" value="1"/>
</dbReference>
<dbReference type="Pfam" id="PF01823">
    <property type="entry name" value="MACPF"/>
    <property type="match status" value="1"/>
</dbReference>
<dbReference type="GO" id="GO:0009626">
    <property type="term" value="P:plant-type hypersensitive response"/>
    <property type="evidence" value="ECO:0007669"/>
    <property type="project" value="TreeGrafter"/>
</dbReference>
<dbReference type="InterPro" id="IPR044663">
    <property type="entry name" value="CAD1/NSL1-like"/>
</dbReference>
<dbReference type="GO" id="GO:0005886">
    <property type="term" value="C:plasma membrane"/>
    <property type="evidence" value="ECO:0007669"/>
    <property type="project" value="TreeGrafter"/>
</dbReference>
<comment type="caution">
    <text evidence="2">The sequence shown here is derived from an EMBL/GenBank/DDBJ whole genome shotgun (WGS) entry which is preliminary data.</text>
</comment>
<protein>
    <recommendedName>
        <fullName evidence="1">MACPF domain-containing protein</fullName>
    </recommendedName>
</protein>
<dbReference type="Proteomes" id="UP001359559">
    <property type="component" value="Unassembled WGS sequence"/>
</dbReference>
<dbReference type="GO" id="GO:2000031">
    <property type="term" value="P:regulation of salicylic acid mediated signaling pathway"/>
    <property type="evidence" value="ECO:0007669"/>
    <property type="project" value="InterPro"/>
</dbReference>
<evidence type="ECO:0000313" key="3">
    <source>
        <dbReference type="Proteomes" id="UP001359559"/>
    </source>
</evidence>
<gene>
    <name evidence="2" type="ORF">RJT34_03087</name>
</gene>
<dbReference type="EMBL" id="JAYKXN010000001">
    <property type="protein sequence ID" value="KAK7318388.1"/>
    <property type="molecule type" value="Genomic_DNA"/>
</dbReference>
<name>A0AAN9KLJ4_CLITE</name>
<feature type="domain" description="MACPF" evidence="1">
    <location>
        <begin position="2"/>
        <end position="329"/>
    </location>
</feature>
<dbReference type="PANTHER" id="PTHR33199">
    <property type="entry name" value="MACPF DOMAIN-CONTAINING PROTEIN CAD1"/>
    <property type="match status" value="1"/>
</dbReference>
<dbReference type="SMART" id="SM00457">
    <property type="entry name" value="MACPF"/>
    <property type="match status" value="1"/>
</dbReference>
<organism evidence="2 3">
    <name type="scientific">Clitoria ternatea</name>
    <name type="common">Butterfly pea</name>
    <dbReference type="NCBI Taxonomy" id="43366"/>
    <lineage>
        <taxon>Eukaryota</taxon>
        <taxon>Viridiplantae</taxon>
        <taxon>Streptophyta</taxon>
        <taxon>Embryophyta</taxon>
        <taxon>Tracheophyta</taxon>
        <taxon>Spermatophyta</taxon>
        <taxon>Magnoliopsida</taxon>
        <taxon>eudicotyledons</taxon>
        <taxon>Gunneridae</taxon>
        <taxon>Pentapetalae</taxon>
        <taxon>rosids</taxon>
        <taxon>fabids</taxon>
        <taxon>Fabales</taxon>
        <taxon>Fabaceae</taxon>
        <taxon>Papilionoideae</taxon>
        <taxon>50 kb inversion clade</taxon>
        <taxon>NPAAA clade</taxon>
        <taxon>indigoferoid/millettioid clade</taxon>
        <taxon>Phaseoleae</taxon>
        <taxon>Clitoria</taxon>
    </lineage>
</organism>
<reference evidence="2 3" key="1">
    <citation type="submission" date="2024-01" db="EMBL/GenBank/DDBJ databases">
        <title>The genomes of 5 underutilized Papilionoideae crops provide insights into root nodulation and disease resistance.</title>
        <authorList>
            <person name="Yuan L."/>
        </authorList>
    </citation>
    <scope>NUCLEOTIDE SEQUENCE [LARGE SCALE GENOMIC DNA]</scope>
    <source>
        <strain evidence="2">LY-2023</strain>
        <tissue evidence="2">Leaf</tissue>
    </source>
</reference>
<evidence type="ECO:0000313" key="2">
    <source>
        <dbReference type="EMBL" id="KAK7318388.1"/>
    </source>
</evidence>
<proteinExistence type="predicted"/>
<dbReference type="InterPro" id="IPR020864">
    <property type="entry name" value="MACPF"/>
</dbReference>